<dbReference type="SUPFAM" id="SSF50978">
    <property type="entry name" value="WD40 repeat-like"/>
    <property type="match status" value="1"/>
</dbReference>
<gene>
    <name evidence="2" type="ORF">JAAARDRAFT_194182</name>
</gene>
<organism evidence="2 3">
    <name type="scientific">Jaapia argillacea MUCL 33604</name>
    <dbReference type="NCBI Taxonomy" id="933084"/>
    <lineage>
        <taxon>Eukaryota</taxon>
        <taxon>Fungi</taxon>
        <taxon>Dikarya</taxon>
        <taxon>Basidiomycota</taxon>
        <taxon>Agaricomycotina</taxon>
        <taxon>Agaricomycetes</taxon>
        <taxon>Agaricomycetidae</taxon>
        <taxon>Jaapiales</taxon>
        <taxon>Jaapiaceae</taxon>
        <taxon>Jaapia</taxon>
    </lineage>
</organism>
<name>A0A067PQA1_9AGAM</name>
<dbReference type="AlphaFoldDB" id="A0A067PQA1"/>
<dbReference type="InParanoid" id="A0A067PQA1"/>
<dbReference type="InterPro" id="IPR015943">
    <property type="entry name" value="WD40/YVTN_repeat-like_dom_sf"/>
</dbReference>
<keyword evidence="3" id="KW-1185">Reference proteome</keyword>
<feature type="region of interest" description="Disordered" evidence="1">
    <location>
        <begin position="554"/>
        <end position="589"/>
    </location>
</feature>
<dbReference type="InterPro" id="IPR036322">
    <property type="entry name" value="WD40_repeat_dom_sf"/>
</dbReference>
<protein>
    <recommendedName>
        <fullName evidence="4">WD40 repeat-like protein</fullName>
    </recommendedName>
</protein>
<evidence type="ECO:0000313" key="2">
    <source>
        <dbReference type="EMBL" id="KDQ56993.1"/>
    </source>
</evidence>
<dbReference type="EMBL" id="KL197720">
    <property type="protein sequence ID" value="KDQ56993.1"/>
    <property type="molecule type" value="Genomic_DNA"/>
</dbReference>
<dbReference type="OrthoDB" id="548949at2759"/>
<dbReference type="Gene3D" id="2.130.10.10">
    <property type="entry name" value="YVTN repeat-like/Quinoprotein amine dehydrogenase"/>
    <property type="match status" value="1"/>
</dbReference>
<feature type="compositionally biased region" description="Acidic residues" evidence="1">
    <location>
        <begin position="572"/>
        <end position="589"/>
    </location>
</feature>
<proteinExistence type="predicted"/>
<dbReference type="SMART" id="SM00320">
    <property type="entry name" value="WD40"/>
    <property type="match status" value="2"/>
</dbReference>
<dbReference type="HOGENOM" id="CLU_025074_0_0_1"/>
<evidence type="ECO:0000256" key="1">
    <source>
        <dbReference type="SAM" id="MobiDB-lite"/>
    </source>
</evidence>
<reference evidence="3" key="1">
    <citation type="journal article" date="2014" name="Proc. Natl. Acad. Sci. U.S.A.">
        <title>Extensive sampling of basidiomycete genomes demonstrates inadequacy of the white-rot/brown-rot paradigm for wood decay fungi.</title>
        <authorList>
            <person name="Riley R."/>
            <person name="Salamov A.A."/>
            <person name="Brown D.W."/>
            <person name="Nagy L.G."/>
            <person name="Floudas D."/>
            <person name="Held B.W."/>
            <person name="Levasseur A."/>
            <person name="Lombard V."/>
            <person name="Morin E."/>
            <person name="Otillar R."/>
            <person name="Lindquist E.A."/>
            <person name="Sun H."/>
            <person name="LaButti K.M."/>
            <person name="Schmutz J."/>
            <person name="Jabbour D."/>
            <person name="Luo H."/>
            <person name="Baker S.E."/>
            <person name="Pisabarro A.G."/>
            <person name="Walton J.D."/>
            <person name="Blanchette R.A."/>
            <person name="Henrissat B."/>
            <person name="Martin F."/>
            <person name="Cullen D."/>
            <person name="Hibbett D.S."/>
            <person name="Grigoriev I.V."/>
        </authorList>
    </citation>
    <scope>NUCLEOTIDE SEQUENCE [LARGE SCALE GENOMIC DNA]</scope>
    <source>
        <strain evidence="3">MUCL 33604</strain>
    </source>
</reference>
<evidence type="ECO:0008006" key="4">
    <source>
        <dbReference type="Google" id="ProtNLM"/>
    </source>
</evidence>
<sequence length="642" mass="71310">MTLAEKWSTRFSDLSERLSTFQEDEDLREEDDGDQHNFILAIFKDACELVWEAEIAKDPQFDEVLLQAKDLINEAINYCYSDSDVFEFIPSFAHSDDYDSPLVEDTAKEGVFSHAMASTLMPLMRLLLEHRPADGAREPPKIYLPQPWNDSMKPHPNTTPLARFREDFPPLTASSSTPLANIIYQARCQVSCDDICTPIRFAMASSGSCLVLNAAGGWKNRAPMVSYFLLDDEKTGFPTQRNIKVGLADIAYNIAVDESRKLIWAGDSNRIKSWAWGPPDAGEKNYKRALATHTLDSDRFSGPMVILPSGNIVRAGEGAAKVWNIGELDTHGPDGKGSIGAGEIDLENSWRDDPDEIEPSIGNQSSSELQFTNAPDMKPFLWRQIVGNPGTVLSSSDAQSSDDYSVVTLNLGEGGKVESTYIGHGAGVADFSVSDGDPRMFLTGCDDGFARLFDLRRPLPVMTFDVGGRSEGCPAVVFVHPDGIPTVFSGCEEKEQIKVWDVRARTIVYELATGNNSVSALAWDSERSSLYAATECQYMDRMGNHYDYRRAKIPKASDDVPTEESTPIELNFGEDGDDDDEDEDDYDDDERCWPKRAWHAENYFGHTFDAGEHRIYRYAFKGDADTTVLPYYGGAYIGGSGW</sequence>
<dbReference type="InterPro" id="IPR001680">
    <property type="entry name" value="WD40_rpt"/>
</dbReference>
<evidence type="ECO:0000313" key="3">
    <source>
        <dbReference type="Proteomes" id="UP000027265"/>
    </source>
</evidence>
<accession>A0A067PQA1</accession>
<dbReference type="STRING" id="933084.A0A067PQA1"/>
<dbReference type="Proteomes" id="UP000027265">
    <property type="component" value="Unassembled WGS sequence"/>
</dbReference>